<dbReference type="AlphaFoldDB" id="A0A4Z2BKT8"/>
<gene>
    <name evidence="5" type="ORF">fugu_019389</name>
</gene>
<keyword evidence="2" id="KW-0963">Cytoplasm</keyword>
<comment type="caution">
    <text evidence="5">The sequence shown here is derived from an EMBL/GenBank/DDBJ whole genome shotgun (WGS) entry which is preliminary data.</text>
</comment>
<accession>A0A4Z2BKT8</accession>
<evidence type="ECO:0000256" key="2">
    <source>
        <dbReference type="ARBA" id="ARBA00022490"/>
    </source>
</evidence>
<name>A0A4Z2BKT8_9TELE</name>
<dbReference type="GO" id="GO:0005938">
    <property type="term" value="C:cell cortex"/>
    <property type="evidence" value="ECO:0007669"/>
    <property type="project" value="TreeGrafter"/>
</dbReference>
<comment type="subcellular location">
    <subcellularLocation>
        <location evidence="1">Cytoplasm</location>
    </subcellularLocation>
</comment>
<dbReference type="GO" id="GO:0005092">
    <property type="term" value="F:GDP-dissociation inhibitor activity"/>
    <property type="evidence" value="ECO:0007669"/>
    <property type="project" value="TreeGrafter"/>
</dbReference>
<proteinExistence type="predicted"/>
<dbReference type="PANTHER" id="PTHR45954:SF2">
    <property type="entry name" value="G-PROTEIN-SIGNALING MODULATOR 1"/>
    <property type="match status" value="1"/>
</dbReference>
<dbReference type="InterPro" id="IPR052386">
    <property type="entry name" value="GPSM"/>
</dbReference>
<dbReference type="PANTHER" id="PTHR45954">
    <property type="entry name" value="LD33695P"/>
    <property type="match status" value="1"/>
</dbReference>
<feature type="region of interest" description="Disordered" evidence="4">
    <location>
        <begin position="77"/>
        <end position="96"/>
    </location>
</feature>
<evidence type="ECO:0000313" key="6">
    <source>
        <dbReference type="Proteomes" id="UP000516260"/>
    </source>
</evidence>
<protein>
    <submittedName>
        <fullName evidence="5">Uncharacterized protein</fullName>
    </submittedName>
</protein>
<keyword evidence="6" id="KW-1185">Reference proteome</keyword>
<dbReference type="GO" id="GO:0000132">
    <property type="term" value="P:establishment of mitotic spindle orientation"/>
    <property type="evidence" value="ECO:0007669"/>
    <property type="project" value="TreeGrafter"/>
</dbReference>
<evidence type="ECO:0000313" key="5">
    <source>
        <dbReference type="EMBL" id="TNM92377.1"/>
    </source>
</evidence>
<dbReference type="Proteomes" id="UP000516260">
    <property type="component" value="Chromosome 21"/>
</dbReference>
<evidence type="ECO:0000256" key="1">
    <source>
        <dbReference type="ARBA" id="ARBA00004496"/>
    </source>
</evidence>
<sequence length="129" mass="14163">MSSEPCPLTGAQSAVCRLVHRGPRPQAVLKPLRLELQVYVDKTRSKQKHRMEASCLELALEGERLCKAGDFKGGTAFFEAGRPGRHGRPEDPQRHLQPAGQCLLLPQGVWKSPGIPQARSYIGKVGVEL</sequence>
<organism evidence="5 6">
    <name type="scientific">Takifugu bimaculatus</name>
    <dbReference type="NCBI Taxonomy" id="433685"/>
    <lineage>
        <taxon>Eukaryota</taxon>
        <taxon>Metazoa</taxon>
        <taxon>Chordata</taxon>
        <taxon>Craniata</taxon>
        <taxon>Vertebrata</taxon>
        <taxon>Euteleostomi</taxon>
        <taxon>Actinopterygii</taxon>
        <taxon>Neopterygii</taxon>
        <taxon>Teleostei</taxon>
        <taxon>Neoteleostei</taxon>
        <taxon>Acanthomorphata</taxon>
        <taxon>Eupercaria</taxon>
        <taxon>Tetraodontiformes</taxon>
        <taxon>Tetradontoidea</taxon>
        <taxon>Tetraodontidae</taxon>
        <taxon>Takifugu</taxon>
    </lineage>
</organism>
<evidence type="ECO:0000256" key="4">
    <source>
        <dbReference type="SAM" id="MobiDB-lite"/>
    </source>
</evidence>
<dbReference type="GO" id="GO:0001965">
    <property type="term" value="F:G-protein alpha-subunit binding"/>
    <property type="evidence" value="ECO:0007669"/>
    <property type="project" value="TreeGrafter"/>
</dbReference>
<keyword evidence="3" id="KW-0677">Repeat</keyword>
<reference evidence="5 6" key="1">
    <citation type="submission" date="2019-04" db="EMBL/GenBank/DDBJ databases">
        <title>The sequence and de novo assembly of Takifugu bimaculatus genome using PacBio and Hi-C technologies.</title>
        <authorList>
            <person name="Xu P."/>
            <person name="Liu B."/>
            <person name="Zhou Z."/>
        </authorList>
    </citation>
    <scope>NUCLEOTIDE SEQUENCE [LARGE SCALE GENOMIC DNA]</scope>
    <source>
        <strain evidence="5">TB-2018</strain>
        <tissue evidence="5">Muscle</tissue>
    </source>
</reference>
<dbReference type="EMBL" id="SWLE01000014">
    <property type="protein sequence ID" value="TNM92377.1"/>
    <property type="molecule type" value="Genomic_DNA"/>
</dbReference>
<evidence type="ECO:0000256" key="3">
    <source>
        <dbReference type="ARBA" id="ARBA00022737"/>
    </source>
</evidence>